<organism evidence="2 3">
    <name type="scientific">Ricinus communis</name>
    <name type="common">Castor bean</name>
    <dbReference type="NCBI Taxonomy" id="3988"/>
    <lineage>
        <taxon>Eukaryota</taxon>
        <taxon>Viridiplantae</taxon>
        <taxon>Streptophyta</taxon>
        <taxon>Embryophyta</taxon>
        <taxon>Tracheophyta</taxon>
        <taxon>Spermatophyta</taxon>
        <taxon>Magnoliopsida</taxon>
        <taxon>eudicotyledons</taxon>
        <taxon>Gunneridae</taxon>
        <taxon>Pentapetalae</taxon>
        <taxon>rosids</taxon>
        <taxon>fabids</taxon>
        <taxon>Malpighiales</taxon>
        <taxon>Euphorbiaceae</taxon>
        <taxon>Acalyphoideae</taxon>
        <taxon>Acalypheae</taxon>
        <taxon>Ricinus</taxon>
    </lineage>
</organism>
<reference evidence="3" key="1">
    <citation type="journal article" date="2010" name="Nat. Biotechnol.">
        <title>Draft genome sequence of the oilseed species Ricinus communis.</title>
        <authorList>
            <person name="Chan A.P."/>
            <person name="Crabtree J."/>
            <person name="Zhao Q."/>
            <person name="Lorenzi H."/>
            <person name="Orvis J."/>
            <person name="Puiu D."/>
            <person name="Melake-Berhan A."/>
            <person name="Jones K.M."/>
            <person name="Redman J."/>
            <person name="Chen G."/>
            <person name="Cahoon E.B."/>
            <person name="Gedil M."/>
            <person name="Stanke M."/>
            <person name="Haas B.J."/>
            <person name="Wortman J.R."/>
            <person name="Fraser-Liggett C.M."/>
            <person name="Ravel J."/>
            <person name="Rabinowicz P.D."/>
        </authorList>
    </citation>
    <scope>NUCLEOTIDE SEQUENCE [LARGE SCALE GENOMIC DNA]</scope>
    <source>
        <strain evidence="3">cv. Hale</strain>
    </source>
</reference>
<name>B9RVS5_RICCO</name>
<accession>B9RVS5</accession>
<keyword evidence="1" id="KW-0812">Transmembrane</keyword>
<dbReference type="Proteomes" id="UP000008311">
    <property type="component" value="Unassembled WGS sequence"/>
</dbReference>
<evidence type="ECO:0000313" key="3">
    <source>
        <dbReference type="Proteomes" id="UP000008311"/>
    </source>
</evidence>
<protein>
    <submittedName>
        <fullName evidence="2">Uncharacterized protein</fullName>
    </submittedName>
</protein>
<dbReference type="EMBL" id="EQ973822">
    <property type="protein sequence ID" value="EEF44362.1"/>
    <property type="molecule type" value="Genomic_DNA"/>
</dbReference>
<dbReference type="AlphaFoldDB" id="B9RVS5"/>
<feature type="transmembrane region" description="Helical" evidence="1">
    <location>
        <begin position="39"/>
        <end position="57"/>
    </location>
</feature>
<sequence length="58" mass="6556">MAEEAISSNGFVENNQVVGSNLPPLKKKRNLPGTPGKKLHHHILLFFLSLFYSFMMII</sequence>
<evidence type="ECO:0000313" key="2">
    <source>
        <dbReference type="EMBL" id="EEF44362.1"/>
    </source>
</evidence>
<keyword evidence="3" id="KW-1185">Reference proteome</keyword>
<keyword evidence="1" id="KW-0472">Membrane</keyword>
<proteinExistence type="predicted"/>
<dbReference type="InParanoid" id="B9RVS5"/>
<gene>
    <name evidence="2" type="ORF">RCOM_1172090</name>
</gene>
<evidence type="ECO:0000256" key="1">
    <source>
        <dbReference type="SAM" id="Phobius"/>
    </source>
</evidence>
<keyword evidence="1" id="KW-1133">Transmembrane helix</keyword>